<name>A0ABQ9ISX2_9CUCU</name>
<organism evidence="2 3">
    <name type="scientific">Molorchus minor</name>
    <dbReference type="NCBI Taxonomy" id="1323400"/>
    <lineage>
        <taxon>Eukaryota</taxon>
        <taxon>Metazoa</taxon>
        <taxon>Ecdysozoa</taxon>
        <taxon>Arthropoda</taxon>
        <taxon>Hexapoda</taxon>
        <taxon>Insecta</taxon>
        <taxon>Pterygota</taxon>
        <taxon>Neoptera</taxon>
        <taxon>Endopterygota</taxon>
        <taxon>Coleoptera</taxon>
        <taxon>Polyphaga</taxon>
        <taxon>Cucujiformia</taxon>
        <taxon>Chrysomeloidea</taxon>
        <taxon>Cerambycidae</taxon>
        <taxon>Lamiinae</taxon>
        <taxon>Monochamini</taxon>
        <taxon>Molorchus</taxon>
    </lineage>
</organism>
<dbReference type="EMBL" id="JAPWTJ010002958">
    <property type="protein sequence ID" value="KAJ8963843.1"/>
    <property type="molecule type" value="Genomic_DNA"/>
</dbReference>
<feature type="compositionally biased region" description="Basic and acidic residues" evidence="1">
    <location>
        <begin position="9"/>
        <end position="19"/>
    </location>
</feature>
<gene>
    <name evidence="2" type="ORF">NQ317_018473</name>
</gene>
<keyword evidence="3" id="KW-1185">Reference proteome</keyword>
<feature type="region of interest" description="Disordered" evidence="1">
    <location>
        <begin position="1"/>
        <end position="28"/>
    </location>
</feature>
<sequence length="74" mass="8668">MEPWAKCVSDGKSRAKTGRDWGTPNIEHHLQTRRGRVAELNLKRAGNRTYTYMMAELHLELNQSLDLRIIEFKK</sequence>
<reference evidence="2" key="1">
    <citation type="journal article" date="2023" name="Insect Mol. Biol.">
        <title>Genome sequencing provides insights into the evolution of gene families encoding plant cell wall-degrading enzymes in longhorned beetles.</title>
        <authorList>
            <person name="Shin N.R."/>
            <person name="Okamura Y."/>
            <person name="Kirsch R."/>
            <person name="Pauchet Y."/>
        </authorList>
    </citation>
    <scope>NUCLEOTIDE SEQUENCE</scope>
    <source>
        <strain evidence="2">MMC_N1</strain>
    </source>
</reference>
<accession>A0ABQ9ISX2</accession>
<comment type="caution">
    <text evidence="2">The sequence shown here is derived from an EMBL/GenBank/DDBJ whole genome shotgun (WGS) entry which is preliminary data.</text>
</comment>
<proteinExistence type="predicted"/>
<evidence type="ECO:0000313" key="3">
    <source>
        <dbReference type="Proteomes" id="UP001162164"/>
    </source>
</evidence>
<dbReference type="Proteomes" id="UP001162164">
    <property type="component" value="Unassembled WGS sequence"/>
</dbReference>
<evidence type="ECO:0000313" key="2">
    <source>
        <dbReference type="EMBL" id="KAJ8963843.1"/>
    </source>
</evidence>
<protein>
    <submittedName>
        <fullName evidence="2">Uncharacterized protein</fullName>
    </submittedName>
</protein>
<evidence type="ECO:0000256" key="1">
    <source>
        <dbReference type="SAM" id="MobiDB-lite"/>
    </source>
</evidence>